<dbReference type="AlphaFoldDB" id="J1H4U4"/>
<dbReference type="EMBL" id="AKFT01000170">
    <property type="protein sequence ID" value="EJF40565.1"/>
    <property type="molecule type" value="Genomic_DNA"/>
</dbReference>
<protein>
    <submittedName>
        <fullName evidence="2">MT0933-like antitoxin protein</fullName>
    </submittedName>
</protein>
<sequence length="60" mass="5939">MGIGDLTSKAGEALGSDKAEAVTDQALDKAADAAKKATGGKFDSQVETARDAADSKLGNA</sequence>
<dbReference type="Pfam" id="PF14013">
    <property type="entry name" value="MT0933_antitox"/>
    <property type="match status" value="1"/>
</dbReference>
<dbReference type="InterPro" id="IPR028037">
    <property type="entry name" value="Antitoxin_Rv0909/MT0933"/>
</dbReference>
<evidence type="ECO:0000256" key="1">
    <source>
        <dbReference type="SAM" id="MobiDB-lite"/>
    </source>
</evidence>
<name>J1H4U4_9ACTO</name>
<organism evidence="2 3">
    <name type="scientific">Actinomyces massiliensis F0489</name>
    <dbReference type="NCBI Taxonomy" id="1125718"/>
    <lineage>
        <taxon>Bacteria</taxon>
        <taxon>Bacillati</taxon>
        <taxon>Actinomycetota</taxon>
        <taxon>Actinomycetes</taxon>
        <taxon>Actinomycetales</taxon>
        <taxon>Actinomycetaceae</taxon>
        <taxon>Actinomyces</taxon>
    </lineage>
</organism>
<evidence type="ECO:0000313" key="2">
    <source>
        <dbReference type="EMBL" id="EJF40565.1"/>
    </source>
</evidence>
<dbReference type="RefSeq" id="WP_008732529.1">
    <property type="nucleotide sequence ID" value="NZ_AKFT01000170.1"/>
</dbReference>
<dbReference type="eggNOG" id="ENOG502ZVUJ">
    <property type="taxonomic scope" value="Bacteria"/>
</dbReference>
<comment type="caution">
    <text evidence="2">The sequence shown here is derived from an EMBL/GenBank/DDBJ whole genome shotgun (WGS) entry which is preliminary data.</text>
</comment>
<dbReference type="Proteomes" id="UP000002941">
    <property type="component" value="Unassembled WGS sequence"/>
</dbReference>
<accession>J1H4U4</accession>
<keyword evidence="3" id="KW-1185">Reference proteome</keyword>
<evidence type="ECO:0000313" key="3">
    <source>
        <dbReference type="Proteomes" id="UP000002941"/>
    </source>
</evidence>
<feature type="region of interest" description="Disordered" evidence="1">
    <location>
        <begin position="28"/>
        <end position="60"/>
    </location>
</feature>
<dbReference type="PATRIC" id="fig|1125718.3.peg.2083"/>
<reference evidence="2 3" key="1">
    <citation type="submission" date="2012-05" db="EMBL/GenBank/DDBJ databases">
        <authorList>
            <person name="Harkins D.M."/>
            <person name="Madupu R."/>
            <person name="Durkin A.S."/>
            <person name="Torralba M."/>
            <person name="Methe B."/>
            <person name="Sutton G.G."/>
            <person name="Nelson K.E."/>
        </authorList>
    </citation>
    <scope>NUCLEOTIDE SEQUENCE [LARGE SCALE GENOMIC DNA]</scope>
    <source>
        <strain evidence="2 3">F0489</strain>
    </source>
</reference>
<gene>
    <name evidence="2" type="ORF">HMPREF1318_1739</name>
</gene>
<proteinExistence type="predicted"/>
<feature type="region of interest" description="Disordered" evidence="1">
    <location>
        <begin position="1"/>
        <end position="20"/>
    </location>
</feature>